<dbReference type="GO" id="GO:0006281">
    <property type="term" value="P:DNA repair"/>
    <property type="evidence" value="ECO:0007669"/>
    <property type="project" value="UniProtKB-KW"/>
</dbReference>
<dbReference type="GO" id="GO:0043139">
    <property type="term" value="F:5'-3' DNA helicase activity"/>
    <property type="evidence" value="ECO:0007669"/>
    <property type="project" value="UniProtKB-EC"/>
</dbReference>
<feature type="domain" description="DNA helicase Pif1-like DEAD-box helicase" evidence="2">
    <location>
        <begin position="1"/>
        <end position="86"/>
    </location>
</feature>
<dbReference type="Proteomes" id="UP000094527">
    <property type="component" value="Unassembled WGS sequence"/>
</dbReference>
<protein>
    <recommendedName>
        <fullName evidence="1">ATP-dependent DNA helicase</fullName>
        <ecNumber evidence="1">5.6.2.3</ecNumber>
    </recommendedName>
</protein>
<comment type="catalytic activity">
    <reaction evidence="1">
        <text>ATP + H2O = ADP + phosphate + H(+)</text>
        <dbReference type="Rhea" id="RHEA:13065"/>
        <dbReference type="ChEBI" id="CHEBI:15377"/>
        <dbReference type="ChEBI" id="CHEBI:15378"/>
        <dbReference type="ChEBI" id="CHEBI:30616"/>
        <dbReference type="ChEBI" id="CHEBI:43474"/>
        <dbReference type="ChEBI" id="CHEBI:456216"/>
        <dbReference type="EC" id="5.6.2.3"/>
    </reaction>
</comment>
<dbReference type="GO" id="GO:0000723">
    <property type="term" value="P:telomere maintenance"/>
    <property type="evidence" value="ECO:0007669"/>
    <property type="project" value="InterPro"/>
</dbReference>
<dbReference type="AlphaFoldDB" id="A0A1D2N768"/>
<keyword evidence="1" id="KW-0233">DNA recombination</keyword>
<dbReference type="PANTHER" id="PTHR10492:SF57">
    <property type="entry name" value="ATP-DEPENDENT DNA HELICASE"/>
    <property type="match status" value="1"/>
</dbReference>
<dbReference type="OrthoDB" id="1728974at2759"/>
<dbReference type="Pfam" id="PF05970">
    <property type="entry name" value="PIF1"/>
    <property type="match status" value="1"/>
</dbReference>
<evidence type="ECO:0000313" key="3">
    <source>
        <dbReference type="EMBL" id="ODN01104.1"/>
    </source>
</evidence>
<comment type="cofactor">
    <cofactor evidence="1">
        <name>Mg(2+)</name>
        <dbReference type="ChEBI" id="CHEBI:18420"/>
    </cofactor>
</comment>
<comment type="similarity">
    <text evidence="1">Belongs to the helicase family.</text>
</comment>
<organism evidence="3 4">
    <name type="scientific">Orchesella cincta</name>
    <name type="common">Springtail</name>
    <name type="synonym">Podura cincta</name>
    <dbReference type="NCBI Taxonomy" id="48709"/>
    <lineage>
        <taxon>Eukaryota</taxon>
        <taxon>Metazoa</taxon>
        <taxon>Ecdysozoa</taxon>
        <taxon>Arthropoda</taxon>
        <taxon>Hexapoda</taxon>
        <taxon>Collembola</taxon>
        <taxon>Entomobryomorpha</taxon>
        <taxon>Entomobryoidea</taxon>
        <taxon>Orchesellidae</taxon>
        <taxon>Orchesellinae</taxon>
        <taxon>Orchesella</taxon>
    </lineage>
</organism>
<proteinExistence type="inferred from homology"/>
<dbReference type="STRING" id="48709.A0A1D2N768"/>
<reference evidence="3 4" key="1">
    <citation type="journal article" date="2016" name="Genome Biol. Evol.">
        <title>Gene Family Evolution Reflects Adaptation to Soil Environmental Stressors in the Genome of the Collembolan Orchesella cincta.</title>
        <authorList>
            <person name="Faddeeva-Vakhrusheva A."/>
            <person name="Derks M.F."/>
            <person name="Anvar S.Y."/>
            <person name="Agamennone V."/>
            <person name="Suring W."/>
            <person name="Smit S."/>
            <person name="van Straalen N.M."/>
            <person name="Roelofs D."/>
        </authorList>
    </citation>
    <scope>NUCLEOTIDE SEQUENCE [LARGE SCALE GENOMIC DNA]</scope>
    <source>
        <tissue evidence="3">Mixed pool</tissue>
    </source>
</reference>
<keyword evidence="4" id="KW-1185">Reference proteome</keyword>
<accession>A0A1D2N768</accession>
<gene>
    <name evidence="3" type="ORF">Ocin01_05582</name>
</gene>
<dbReference type="GO" id="GO:0016887">
    <property type="term" value="F:ATP hydrolysis activity"/>
    <property type="evidence" value="ECO:0007669"/>
    <property type="project" value="RHEA"/>
</dbReference>
<dbReference type="InterPro" id="IPR010285">
    <property type="entry name" value="DNA_helicase_pif1-like_DEAD"/>
</dbReference>
<sequence length="135" mass="15365">RSLRDLLNCQHKPFGGVTVVVGGDFRQQAPVILHGNRVKTIESTVKSSKLWRGFKEISLTKNMRVNPDEMEFVEWLLRVGSGLDDEDKKTDFLKLPEEILSDNIIRTIFGTDINELHLNELASRASFAPPAYRKI</sequence>
<dbReference type="InterPro" id="IPR027417">
    <property type="entry name" value="P-loop_NTPase"/>
</dbReference>
<dbReference type="GO" id="GO:0006310">
    <property type="term" value="P:DNA recombination"/>
    <property type="evidence" value="ECO:0007669"/>
    <property type="project" value="UniProtKB-KW"/>
</dbReference>
<evidence type="ECO:0000256" key="1">
    <source>
        <dbReference type="RuleBase" id="RU363044"/>
    </source>
</evidence>
<keyword evidence="1 3" id="KW-0347">Helicase</keyword>
<keyword evidence="1" id="KW-0227">DNA damage</keyword>
<feature type="non-terminal residue" evidence="3">
    <location>
        <position position="1"/>
    </location>
</feature>
<feature type="non-terminal residue" evidence="3">
    <location>
        <position position="135"/>
    </location>
</feature>
<dbReference type="EMBL" id="LJIJ01000171">
    <property type="protein sequence ID" value="ODN01104.1"/>
    <property type="molecule type" value="Genomic_DNA"/>
</dbReference>
<dbReference type="GO" id="GO:0005524">
    <property type="term" value="F:ATP binding"/>
    <property type="evidence" value="ECO:0007669"/>
    <property type="project" value="UniProtKB-KW"/>
</dbReference>
<keyword evidence="1" id="KW-0067">ATP-binding</keyword>
<name>A0A1D2N768_ORCCI</name>
<keyword evidence="1" id="KW-0378">Hydrolase</keyword>
<keyword evidence="1" id="KW-0234">DNA repair</keyword>
<keyword evidence="1" id="KW-0547">Nucleotide-binding</keyword>
<evidence type="ECO:0000313" key="4">
    <source>
        <dbReference type="Proteomes" id="UP000094527"/>
    </source>
</evidence>
<dbReference type="PANTHER" id="PTHR10492">
    <property type="match status" value="1"/>
</dbReference>
<comment type="caution">
    <text evidence="3">The sequence shown here is derived from an EMBL/GenBank/DDBJ whole genome shotgun (WGS) entry which is preliminary data.</text>
</comment>
<dbReference type="SUPFAM" id="SSF52540">
    <property type="entry name" value="P-loop containing nucleoside triphosphate hydrolases"/>
    <property type="match status" value="1"/>
</dbReference>
<dbReference type="EC" id="5.6.2.3" evidence="1"/>
<evidence type="ECO:0000259" key="2">
    <source>
        <dbReference type="Pfam" id="PF05970"/>
    </source>
</evidence>